<gene>
    <name evidence="3" type="ORF">WCD58_14885</name>
</gene>
<sequence>MSVLGWVLVGATIWVVVSVAVAVVLARLVRGNRHTTGEVLRAQRGPEGAEPADLPAPRDGEHDRATEHRRN</sequence>
<evidence type="ECO:0000256" key="2">
    <source>
        <dbReference type="SAM" id="Phobius"/>
    </source>
</evidence>
<evidence type="ECO:0000313" key="3">
    <source>
        <dbReference type="EMBL" id="MEJ2862455.1"/>
    </source>
</evidence>
<dbReference type="Proteomes" id="UP001369736">
    <property type="component" value="Unassembled WGS sequence"/>
</dbReference>
<evidence type="ECO:0000256" key="1">
    <source>
        <dbReference type="SAM" id="MobiDB-lite"/>
    </source>
</evidence>
<keyword evidence="2" id="KW-0812">Transmembrane</keyword>
<dbReference type="RefSeq" id="WP_337703829.1">
    <property type="nucleotide sequence ID" value="NZ_JBBEGM010000005.1"/>
</dbReference>
<evidence type="ECO:0000313" key="4">
    <source>
        <dbReference type="Proteomes" id="UP001369736"/>
    </source>
</evidence>
<protein>
    <submittedName>
        <fullName evidence="3">Uncharacterized protein</fullName>
    </submittedName>
</protein>
<feature type="region of interest" description="Disordered" evidence="1">
    <location>
        <begin position="39"/>
        <end position="71"/>
    </location>
</feature>
<keyword evidence="4" id="KW-1185">Reference proteome</keyword>
<keyword evidence="2" id="KW-0472">Membrane</keyword>
<comment type="caution">
    <text evidence="3">The sequence shown here is derived from an EMBL/GenBank/DDBJ whole genome shotgun (WGS) entry which is preliminary data.</text>
</comment>
<reference evidence="3 4" key="1">
    <citation type="submission" date="2024-03" db="EMBL/GenBank/DDBJ databases">
        <title>Actinomycetospora sp. OC33-EN07, a novel actinomycete isolated from wild orchid (Aerides multiflora).</title>
        <authorList>
            <person name="Suriyachadkun C."/>
        </authorList>
    </citation>
    <scope>NUCLEOTIDE SEQUENCE [LARGE SCALE GENOMIC DNA]</scope>
    <source>
        <strain evidence="3 4">OC33-EN07</strain>
    </source>
</reference>
<proteinExistence type="predicted"/>
<feature type="compositionally biased region" description="Basic and acidic residues" evidence="1">
    <location>
        <begin position="56"/>
        <end position="71"/>
    </location>
</feature>
<organism evidence="3 4">
    <name type="scientific">Actinomycetospora flava</name>
    <dbReference type="NCBI Taxonomy" id="3129232"/>
    <lineage>
        <taxon>Bacteria</taxon>
        <taxon>Bacillati</taxon>
        <taxon>Actinomycetota</taxon>
        <taxon>Actinomycetes</taxon>
        <taxon>Pseudonocardiales</taxon>
        <taxon>Pseudonocardiaceae</taxon>
        <taxon>Actinomycetospora</taxon>
    </lineage>
</organism>
<feature type="transmembrane region" description="Helical" evidence="2">
    <location>
        <begin position="6"/>
        <end position="26"/>
    </location>
</feature>
<name>A0ABU8M6U0_9PSEU</name>
<accession>A0ABU8M6U0</accession>
<keyword evidence="2" id="KW-1133">Transmembrane helix</keyword>
<dbReference type="EMBL" id="JBBEGM010000005">
    <property type="protein sequence ID" value="MEJ2862455.1"/>
    <property type="molecule type" value="Genomic_DNA"/>
</dbReference>